<dbReference type="Proteomes" id="UP000283509">
    <property type="component" value="Unassembled WGS sequence"/>
</dbReference>
<evidence type="ECO:0000256" key="2">
    <source>
        <dbReference type="ARBA" id="ARBA00053344"/>
    </source>
</evidence>
<comment type="function">
    <text evidence="2">Lectin involved in innate immunity. Agglutinates all types of human erythrocytes, Gram-positive and Gram-negative bacteria. Has a stronger agglutinating activity towards Gram-negative bacteria than towards Gram-positive bacteria. Specifically recognizes acetyl group-containing substances on agglutinated cells. The hemagglutinating activity was inhibited by EDTA, acetyl group-containing mono- and disaccharides, N-acetyl derivatives of amino acids, other acetyl group-containing substances, propionamide and benzamide. Enhances the antimicrobial activity of big defensin against Gram-positive bacteria but not against Gram-negative bacteria.</text>
</comment>
<organism evidence="4 5">
    <name type="scientific">Penaeus vannamei</name>
    <name type="common">Whiteleg shrimp</name>
    <name type="synonym">Litopenaeus vannamei</name>
    <dbReference type="NCBI Taxonomy" id="6689"/>
    <lineage>
        <taxon>Eukaryota</taxon>
        <taxon>Metazoa</taxon>
        <taxon>Ecdysozoa</taxon>
        <taxon>Arthropoda</taxon>
        <taxon>Crustacea</taxon>
        <taxon>Multicrustacea</taxon>
        <taxon>Malacostraca</taxon>
        <taxon>Eumalacostraca</taxon>
        <taxon>Eucarida</taxon>
        <taxon>Decapoda</taxon>
        <taxon>Dendrobranchiata</taxon>
        <taxon>Penaeoidea</taxon>
        <taxon>Penaeidae</taxon>
        <taxon>Penaeus</taxon>
    </lineage>
</organism>
<gene>
    <name evidence="4" type="ORF">C7M84_019614</name>
</gene>
<reference evidence="4 5" key="2">
    <citation type="submission" date="2019-01" db="EMBL/GenBank/DDBJ databases">
        <title>The decoding of complex shrimp genome reveals the adaptation for benthos swimmer, frequently molting mechanism and breeding impact on genome.</title>
        <authorList>
            <person name="Sun Y."/>
            <person name="Gao Y."/>
            <person name="Yu Y."/>
        </authorList>
    </citation>
    <scope>NUCLEOTIDE SEQUENCE [LARGE SCALE GENOMIC DNA]</scope>
    <source>
        <tissue evidence="4">Muscle</tissue>
    </source>
</reference>
<accession>A0A423SEB7</accession>
<protein>
    <submittedName>
        <fullName evidence="4">FreD</fullName>
    </submittedName>
</protein>
<dbReference type="STRING" id="6689.A0A423SEB7"/>
<dbReference type="GO" id="GO:0005615">
    <property type="term" value="C:extracellular space"/>
    <property type="evidence" value="ECO:0007669"/>
    <property type="project" value="TreeGrafter"/>
</dbReference>
<evidence type="ECO:0000313" key="5">
    <source>
        <dbReference type="Proteomes" id="UP000283509"/>
    </source>
</evidence>
<dbReference type="OrthoDB" id="6361951at2759"/>
<dbReference type="SUPFAM" id="SSF56496">
    <property type="entry name" value="Fibrinogen C-terminal domain-like"/>
    <property type="match status" value="1"/>
</dbReference>
<dbReference type="AlphaFoldDB" id="A0A423SEB7"/>
<keyword evidence="5" id="KW-1185">Reference proteome</keyword>
<dbReference type="PANTHER" id="PTHR19143:SF327">
    <property type="entry name" value="FI21813P1-RELATED"/>
    <property type="match status" value="1"/>
</dbReference>
<dbReference type="InterPro" id="IPR014716">
    <property type="entry name" value="Fibrinogen_a/b/g_C_1"/>
</dbReference>
<dbReference type="InterPro" id="IPR002181">
    <property type="entry name" value="Fibrinogen_a/b/g_C_dom"/>
</dbReference>
<proteinExistence type="predicted"/>
<name>A0A423SEB7_PENVA</name>
<dbReference type="SMART" id="SM00186">
    <property type="entry name" value="FBG"/>
    <property type="match status" value="1"/>
</dbReference>
<evidence type="ECO:0000259" key="3">
    <source>
        <dbReference type="PROSITE" id="PS51406"/>
    </source>
</evidence>
<dbReference type="FunFam" id="3.90.215.10:FF:000001">
    <property type="entry name" value="Tenascin isoform 1"/>
    <property type="match status" value="1"/>
</dbReference>
<dbReference type="PANTHER" id="PTHR19143">
    <property type="entry name" value="FIBRINOGEN/TENASCIN/ANGIOPOEITIN"/>
    <property type="match status" value="1"/>
</dbReference>
<sequence length="285" mass="32304">MGHWTFIVISSRYAFGTTSSCPVLLPQSPVGMGPAAKAGLLLLLVLAATAVFAGNETVLGFPAVGHRFRNCHEVHQASAGSADGVYVVFPYDCCPERPVRVWCDMATDGGGWTLIQRRDDYAEQEDFFRTWTEYVLGFGSVAKDHWLGLDHIHALTSQSLSQIRFDLVDFEGESRWAKYDFFYVHDKSALYKLEVDSYSGDAGDSFSYQKGARFTTKDRDHDWSTVNCAETYKGGWWYKKCHATNLNGLYHRGHHESYADGINWFDWHGHHYSLKTVTMKIKPKF</sequence>
<keyword evidence="1" id="KW-1015">Disulfide bond</keyword>
<dbReference type="InterPro" id="IPR050373">
    <property type="entry name" value="Fibrinogen_C-term_domain"/>
</dbReference>
<dbReference type="Gene3D" id="3.90.215.10">
    <property type="entry name" value="Gamma Fibrinogen, chain A, domain 1"/>
    <property type="match status" value="1"/>
</dbReference>
<dbReference type="CDD" id="cd00087">
    <property type="entry name" value="FReD"/>
    <property type="match status" value="1"/>
</dbReference>
<dbReference type="EMBL" id="QCYY01003642">
    <property type="protein sequence ID" value="ROT62536.1"/>
    <property type="molecule type" value="Genomic_DNA"/>
</dbReference>
<evidence type="ECO:0000313" key="4">
    <source>
        <dbReference type="EMBL" id="ROT62536.1"/>
    </source>
</evidence>
<dbReference type="GO" id="GO:0030246">
    <property type="term" value="F:carbohydrate binding"/>
    <property type="evidence" value="ECO:0007669"/>
    <property type="project" value="UniProtKB-ARBA"/>
</dbReference>
<dbReference type="PROSITE" id="PS51406">
    <property type="entry name" value="FIBRINOGEN_C_2"/>
    <property type="match status" value="1"/>
</dbReference>
<dbReference type="InterPro" id="IPR036056">
    <property type="entry name" value="Fibrinogen-like_C"/>
</dbReference>
<dbReference type="Pfam" id="PF00147">
    <property type="entry name" value="Fibrinogen_C"/>
    <property type="match status" value="1"/>
</dbReference>
<evidence type="ECO:0000256" key="1">
    <source>
        <dbReference type="ARBA" id="ARBA00023157"/>
    </source>
</evidence>
<feature type="domain" description="Fibrinogen C-terminal" evidence="3">
    <location>
        <begin position="62"/>
        <end position="285"/>
    </location>
</feature>
<dbReference type="NCBIfam" id="NF040941">
    <property type="entry name" value="GGGWT_bact"/>
    <property type="match status" value="1"/>
</dbReference>
<reference evidence="4 5" key="1">
    <citation type="submission" date="2018-04" db="EMBL/GenBank/DDBJ databases">
        <authorList>
            <person name="Zhang X."/>
            <person name="Yuan J."/>
            <person name="Li F."/>
            <person name="Xiang J."/>
        </authorList>
    </citation>
    <scope>NUCLEOTIDE SEQUENCE [LARGE SCALE GENOMIC DNA]</scope>
    <source>
        <tissue evidence="4">Muscle</tissue>
    </source>
</reference>
<comment type="caution">
    <text evidence="4">The sequence shown here is derived from an EMBL/GenBank/DDBJ whole genome shotgun (WGS) entry which is preliminary data.</text>
</comment>